<sequence>MLTRVAFVLGALLLFNAAYSTVQYRNFLKMAEKDQSGLPIDIVLQTLAAMVLATWAIVEYTAPFKNIHGSNERVRYDAVDNRPIFYSFQHRGALLFKKQ</sequence>
<evidence type="ECO:0000313" key="9">
    <source>
        <dbReference type="EMBL" id="KJE96451.1"/>
    </source>
</evidence>
<evidence type="ECO:0000256" key="6">
    <source>
        <dbReference type="ARBA" id="ARBA00022989"/>
    </source>
</evidence>
<name>A0A0D2UN46_CAPO3</name>
<comment type="subcellular location">
    <subcellularLocation>
        <location evidence="1">Endoplasmic reticulum membrane</location>
        <topology evidence="1">Multi-pass membrane protein</topology>
    </subcellularLocation>
</comment>
<dbReference type="OMA" id="YGVMYIA"/>
<evidence type="ECO:0000256" key="5">
    <source>
        <dbReference type="ARBA" id="ARBA00022824"/>
    </source>
</evidence>
<dbReference type="InterPro" id="IPR018937">
    <property type="entry name" value="MMgT"/>
</dbReference>
<dbReference type="GO" id="GO:0022890">
    <property type="term" value="F:inorganic cation transmembrane transporter activity"/>
    <property type="evidence" value="ECO:0007669"/>
    <property type="project" value="TreeGrafter"/>
</dbReference>
<dbReference type="AlphaFoldDB" id="A0A0D2UN46"/>
<dbReference type="GO" id="GO:0005794">
    <property type="term" value="C:Golgi apparatus"/>
    <property type="evidence" value="ECO:0007669"/>
    <property type="project" value="TreeGrafter"/>
</dbReference>
<comment type="subunit">
    <text evidence="3">Component of the ER membrane protein complex (EMC).</text>
</comment>
<evidence type="ECO:0000256" key="8">
    <source>
        <dbReference type="SAM" id="Phobius"/>
    </source>
</evidence>
<dbReference type="Proteomes" id="UP000008743">
    <property type="component" value="Unassembled WGS sequence"/>
</dbReference>
<organism evidence="9 10">
    <name type="scientific">Capsaspora owczarzaki (strain ATCC 30864)</name>
    <dbReference type="NCBI Taxonomy" id="595528"/>
    <lineage>
        <taxon>Eukaryota</taxon>
        <taxon>Filasterea</taxon>
        <taxon>Capsaspora</taxon>
    </lineage>
</organism>
<dbReference type="OrthoDB" id="44756at2759"/>
<gene>
    <name evidence="9" type="ORF">CAOG_006777</name>
</gene>
<dbReference type="InParanoid" id="A0A0D2UN46"/>
<evidence type="ECO:0000313" key="10">
    <source>
        <dbReference type="Proteomes" id="UP000008743"/>
    </source>
</evidence>
<accession>A0A0D2UN46</accession>
<reference evidence="10" key="1">
    <citation type="submission" date="2011-02" db="EMBL/GenBank/DDBJ databases">
        <title>The Genome Sequence of Capsaspora owczarzaki ATCC 30864.</title>
        <authorList>
            <person name="Russ C."/>
            <person name="Cuomo C."/>
            <person name="Burger G."/>
            <person name="Gray M.W."/>
            <person name="Holland P.W.H."/>
            <person name="King N."/>
            <person name="Lang F.B.F."/>
            <person name="Roger A.J."/>
            <person name="Ruiz-Trillo I."/>
            <person name="Young S.K."/>
            <person name="Zeng Q."/>
            <person name="Gargeya S."/>
            <person name="Alvarado L."/>
            <person name="Berlin A."/>
            <person name="Chapman S.B."/>
            <person name="Chen Z."/>
            <person name="Freedman E."/>
            <person name="Gellesch M."/>
            <person name="Goldberg J."/>
            <person name="Griggs A."/>
            <person name="Gujja S."/>
            <person name="Heilman E."/>
            <person name="Heiman D."/>
            <person name="Howarth C."/>
            <person name="Mehta T."/>
            <person name="Neiman D."/>
            <person name="Pearson M."/>
            <person name="Roberts A."/>
            <person name="Saif S."/>
            <person name="Shea T."/>
            <person name="Shenoy N."/>
            <person name="Sisk P."/>
            <person name="Stolte C."/>
            <person name="Sykes S."/>
            <person name="White J."/>
            <person name="Yandava C."/>
            <person name="Haas B."/>
            <person name="Nusbaum C."/>
            <person name="Birren B."/>
        </authorList>
    </citation>
    <scope>NUCLEOTIDE SEQUENCE</scope>
    <source>
        <strain evidence="10">ATCC 30864</strain>
    </source>
</reference>
<comment type="similarity">
    <text evidence="2">Belongs to the membrane magnesium transporter (TC 1.A.67) family.</text>
</comment>
<keyword evidence="4 8" id="KW-0812">Transmembrane</keyword>
<evidence type="ECO:0000256" key="1">
    <source>
        <dbReference type="ARBA" id="ARBA00004477"/>
    </source>
</evidence>
<evidence type="ECO:0000256" key="7">
    <source>
        <dbReference type="ARBA" id="ARBA00023136"/>
    </source>
</evidence>
<keyword evidence="7 8" id="KW-0472">Membrane</keyword>
<protein>
    <submittedName>
        <fullName evidence="9">Uncharacterized protein</fullName>
    </submittedName>
</protein>
<dbReference type="RefSeq" id="XP_004344398.1">
    <property type="nucleotide sequence ID" value="XM_004344348.2"/>
</dbReference>
<dbReference type="Pfam" id="PF10270">
    <property type="entry name" value="MMgT"/>
    <property type="match status" value="1"/>
</dbReference>
<keyword evidence="5" id="KW-0256">Endoplasmic reticulum</keyword>
<evidence type="ECO:0000256" key="3">
    <source>
        <dbReference type="ARBA" id="ARBA00011276"/>
    </source>
</evidence>
<dbReference type="STRING" id="595528.A0A0D2UN46"/>
<evidence type="ECO:0000256" key="2">
    <source>
        <dbReference type="ARBA" id="ARBA00006109"/>
    </source>
</evidence>
<dbReference type="PANTHER" id="PTHR21181:SF7">
    <property type="entry name" value="ER MEMBRANE PROTEIN COMPLEX SUBUNIT 5"/>
    <property type="match status" value="1"/>
</dbReference>
<dbReference type="EMBL" id="KE346371">
    <property type="protein sequence ID" value="KJE96451.1"/>
    <property type="molecule type" value="Genomic_DNA"/>
</dbReference>
<keyword evidence="6 8" id="KW-1133">Transmembrane helix</keyword>
<feature type="transmembrane region" description="Helical" evidence="8">
    <location>
        <begin position="36"/>
        <end position="58"/>
    </location>
</feature>
<dbReference type="GO" id="GO:0005886">
    <property type="term" value="C:plasma membrane"/>
    <property type="evidence" value="ECO:0007669"/>
    <property type="project" value="TreeGrafter"/>
</dbReference>
<dbReference type="eggNOG" id="KOG3918">
    <property type="taxonomic scope" value="Eukaryota"/>
</dbReference>
<proteinExistence type="inferred from homology"/>
<keyword evidence="10" id="KW-1185">Reference proteome</keyword>
<evidence type="ECO:0000256" key="4">
    <source>
        <dbReference type="ARBA" id="ARBA00022692"/>
    </source>
</evidence>
<dbReference type="GO" id="GO:0005769">
    <property type="term" value="C:early endosome"/>
    <property type="evidence" value="ECO:0007669"/>
    <property type="project" value="TreeGrafter"/>
</dbReference>
<dbReference type="PhylomeDB" id="A0A0D2UN46"/>
<dbReference type="PANTHER" id="PTHR21181">
    <property type="match status" value="1"/>
</dbReference>
<dbReference type="GO" id="GO:0072546">
    <property type="term" value="C:EMC complex"/>
    <property type="evidence" value="ECO:0007669"/>
    <property type="project" value="TreeGrafter"/>
</dbReference>